<organism evidence="1 2">
    <name type="scientific">Algibacter lectus</name>
    <dbReference type="NCBI Taxonomy" id="221126"/>
    <lineage>
        <taxon>Bacteria</taxon>
        <taxon>Pseudomonadati</taxon>
        <taxon>Bacteroidota</taxon>
        <taxon>Flavobacteriia</taxon>
        <taxon>Flavobacteriales</taxon>
        <taxon>Flavobacteriaceae</taxon>
        <taxon>Algibacter</taxon>
    </lineage>
</organism>
<name>A0A090VLP7_9FLAO</name>
<protein>
    <submittedName>
        <fullName evidence="1">Uncharacterized protein</fullName>
    </submittedName>
</protein>
<proteinExistence type="predicted"/>
<reference evidence="1 2" key="1">
    <citation type="journal article" date="2014" name="Genome Announc.">
        <title>Draft Genome Sequences of Marine Flavobacterium Algibacter lectus Strains SS8 and NR4.</title>
        <authorList>
            <person name="Takatani N."/>
            <person name="Nakanishi M."/>
            <person name="Meirelles P."/>
            <person name="Mino S."/>
            <person name="Suda W."/>
            <person name="Oshima K."/>
            <person name="Hattori M."/>
            <person name="Ohkuma M."/>
            <person name="Hosokawa M."/>
            <person name="Miyashita K."/>
            <person name="Thompson F.L."/>
            <person name="Niwa A."/>
            <person name="Sawabe T."/>
            <person name="Sawabe T."/>
        </authorList>
    </citation>
    <scope>NUCLEOTIDE SEQUENCE [LARGE SCALE GENOMIC DNA]</scope>
    <source>
        <strain evidence="1 2">JCM 19300</strain>
    </source>
</reference>
<dbReference type="RefSeq" id="WP_042506069.1">
    <property type="nucleotide sequence ID" value="NZ_BBNQ01000017.1"/>
</dbReference>
<dbReference type="Proteomes" id="UP000029644">
    <property type="component" value="Unassembled WGS sequence"/>
</dbReference>
<evidence type="ECO:0000313" key="1">
    <source>
        <dbReference type="EMBL" id="GAL64254.1"/>
    </source>
</evidence>
<gene>
    <name evidence="1" type="ORF">JCM19300_880</name>
</gene>
<comment type="caution">
    <text evidence="1">The sequence shown here is derived from an EMBL/GenBank/DDBJ whole genome shotgun (WGS) entry which is preliminary data.</text>
</comment>
<sequence length="68" mass="7870">MIKKLRSTILRVLSFTVGNFLVFLFPRKAKELSEKGMTLVMKNSLSISERLMRDAIMKKVEARPIMIL</sequence>
<accession>A0A090VLP7</accession>
<dbReference type="AlphaFoldDB" id="A0A090VLP7"/>
<evidence type="ECO:0000313" key="2">
    <source>
        <dbReference type="Proteomes" id="UP000029644"/>
    </source>
</evidence>
<dbReference type="EMBL" id="BBNQ01000017">
    <property type="protein sequence ID" value="GAL64254.1"/>
    <property type="molecule type" value="Genomic_DNA"/>
</dbReference>